<evidence type="ECO:0000259" key="3">
    <source>
        <dbReference type="Pfam" id="PF12937"/>
    </source>
</evidence>
<dbReference type="EMBL" id="DF849039">
    <property type="protein sequence ID" value="GAT55532.1"/>
    <property type="molecule type" value="Genomic_DNA"/>
</dbReference>
<feature type="region of interest" description="Disordered" evidence="2">
    <location>
        <begin position="616"/>
        <end position="655"/>
    </location>
</feature>
<evidence type="ECO:0000313" key="4">
    <source>
        <dbReference type="EMBL" id="GAT55532.1"/>
    </source>
</evidence>
<accession>A0ABQ0LWS9</accession>
<sequence length="704" mass="77433">MSSPSYPTLQDVINAATPLMQDDGGCFQWPAGPLTNNEPLEPTIKLLIRNTIRRAEDEAAVLADALAKANAVFRTLELRKDALEHNIAVYNATLVRSHLWSLPTELLINIFEHVLDGADGSPFATKHPLSCLTQACRRWRAAAIGMTRSWTLVKQANWTGIARIIVQLERVAGALLSIETNNGLDPVEDKKFLEVVATRRSQWRDATLHLTNHTLVDFVHVGSLENLQQLYILLEGQSVDGYRPSMPCGSSLPKLPPLGSGCIRFPALQELELNLADPQNASYVFEMFSGVWSRLHVCILESCALQDIIPVLSSFGHTRLSLRRPEPDEDENDQPNFEPCAVSLAALEFIECEAYFIDVILSHIGSARALKALGITARIGQLVSPVLLSALDQSAFKLKKLELSVIYPEHYRIDATAVFRILATAPMRSVKQLSICASWTSSPDEVVTRFGRTNLLPRLTRLSLLDEHHRPVFRNRPENLSYNAVARLQKARKGVLKELVLLRWPTGCEKGTSNWEALHGLGLDVLVRGQGCYRSSCISRVFPTVAGRQSVFQGADSIHQTTHWRGLISSAKAFGRPCLFPVFLLSLSPPTTLIFSAAMLAELEAPIRPFASRAGSSIRSFNPRGGTDRGTSSSPPSIGGDSTRRKTFGLPSILGRRGKAAPIPLPLDSAALKHNLQSLEHHQFGSSEAHDPARRPAAPRCVSD</sequence>
<feature type="coiled-coil region" evidence="1">
    <location>
        <begin position="52"/>
        <end position="86"/>
    </location>
</feature>
<evidence type="ECO:0000256" key="1">
    <source>
        <dbReference type="SAM" id="Coils"/>
    </source>
</evidence>
<organism evidence="4 5">
    <name type="scientific">Mycena chlorophos</name>
    <name type="common">Agaric fungus</name>
    <name type="synonym">Agaricus chlorophos</name>
    <dbReference type="NCBI Taxonomy" id="658473"/>
    <lineage>
        <taxon>Eukaryota</taxon>
        <taxon>Fungi</taxon>
        <taxon>Dikarya</taxon>
        <taxon>Basidiomycota</taxon>
        <taxon>Agaricomycotina</taxon>
        <taxon>Agaricomycetes</taxon>
        <taxon>Agaricomycetidae</taxon>
        <taxon>Agaricales</taxon>
        <taxon>Marasmiineae</taxon>
        <taxon>Mycenaceae</taxon>
        <taxon>Mycena</taxon>
    </lineage>
</organism>
<feature type="compositionally biased region" description="Low complexity" evidence="2">
    <location>
        <begin position="695"/>
        <end position="704"/>
    </location>
</feature>
<dbReference type="CDD" id="cd09917">
    <property type="entry name" value="F-box_SF"/>
    <property type="match status" value="1"/>
</dbReference>
<name>A0ABQ0LWS9_MYCCL</name>
<keyword evidence="1" id="KW-0175">Coiled coil</keyword>
<reference evidence="4" key="1">
    <citation type="submission" date="2014-09" db="EMBL/GenBank/DDBJ databases">
        <title>Genome sequence of the luminous mushroom Mycena chlorophos for searching fungal bioluminescence genes.</title>
        <authorList>
            <person name="Tanaka Y."/>
            <person name="Kasuga D."/>
            <person name="Oba Y."/>
            <person name="Hase S."/>
            <person name="Sato K."/>
            <person name="Oba Y."/>
            <person name="Sakakibara Y."/>
        </authorList>
    </citation>
    <scope>NUCLEOTIDE SEQUENCE</scope>
</reference>
<feature type="compositionally biased region" description="Basic and acidic residues" evidence="2">
    <location>
        <begin position="679"/>
        <end position="694"/>
    </location>
</feature>
<protein>
    <recommendedName>
        <fullName evidence="3">F-box domain-containing protein</fullName>
    </recommendedName>
</protein>
<gene>
    <name evidence="4" type="ORF">MCHLO_12291</name>
</gene>
<dbReference type="InterPro" id="IPR001810">
    <property type="entry name" value="F-box_dom"/>
</dbReference>
<evidence type="ECO:0000256" key="2">
    <source>
        <dbReference type="SAM" id="MobiDB-lite"/>
    </source>
</evidence>
<feature type="region of interest" description="Disordered" evidence="2">
    <location>
        <begin position="678"/>
        <end position="704"/>
    </location>
</feature>
<evidence type="ECO:0000313" key="5">
    <source>
        <dbReference type="Proteomes" id="UP000815677"/>
    </source>
</evidence>
<proteinExistence type="predicted"/>
<dbReference type="Proteomes" id="UP000815677">
    <property type="component" value="Unassembled WGS sequence"/>
</dbReference>
<dbReference type="Pfam" id="PF12937">
    <property type="entry name" value="F-box-like"/>
    <property type="match status" value="1"/>
</dbReference>
<keyword evidence="5" id="KW-1185">Reference proteome</keyword>
<feature type="domain" description="F-box" evidence="3">
    <location>
        <begin position="99"/>
        <end position="143"/>
    </location>
</feature>